<gene>
    <name evidence="2" type="ORF">MONAX_5E018061</name>
</gene>
<feature type="non-terminal residue" evidence="2">
    <location>
        <position position="76"/>
    </location>
</feature>
<dbReference type="AlphaFoldDB" id="A0A5E4BJ62"/>
<accession>A0A5E4BJ62</accession>
<name>A0A5E4BJ62_MARMO</name>
<evidence type="ECO:0000256" key="1">
    <source>
        <dbReference type="SAM" id="MobiDB-lite"/>
    </source>
</evidence>
<evidence type="ECO:0000313" key="2">
    <source>
        <dbReference type="EMBL" id="VTJ69266.1"/>
    </source>
</evidence>
<comment type="caution">
    <text evidence="2">The sequence shown here is derived from an EMBL/GenBank/DDBJ whole genome shotgun (WGS) entry which is preliminary data.</text>
</comment>
<organism evidence="2 3">
    <name type="scientific">Marmota monax</name>
    <name type="common">Woodchuck</name>
    <dbReference type="NCBI Taxonomy" id="9995"/>
    <lineage>
        <taxon>Eukaryota</taxon>
        <taxon>Metazoa</taxon>
        <taxon>Chordata</taxon>
        <taxon>Craniata</taxon>
        <taxon>Vertebrata</taxon>
        <taxon>Euteleostomi</taxon>
        <taxon>Mammalia</taxon>
        <taxon>Eutheria</taxon>
        <taxon>Euarchontoglires</taxon>
        <taxon>Glires</taxon>
        <taxon>Rodentia</taxon>
        <taxon>Sciuromorpha</taxon>
        <taxon>Sciuridae</taxon>
        <taxon>Xerinae</taxon>
        <taxon>Marmotini</taxon>
        <taxon>Marmota</taxon>
    </lineage>
</organism>
<feature type="non-terminal residue" evidence="2">
    <location>
        <position position="1"/>
    </location>
</feature>
<reference evidence="2" key="1">
    <citation type="submission" date="2019-04" db="EMBL/GenBank/DDBJ databases">
        <authorList>
            <person name="Alioto T."/>
            <person name="Alioto T."/>
        </authorList>
    </citation>
    <scope>NUCLEOTIDE SEQUENCE [LARGE SCALE GENOMIC DNA]</scope>
</reference>
<proteinExistence type="predicted"/>
<dbReference type="Proteomes" id="UP000335636">
    <property type="component" value="Unassembled WGS sequence"/>
</dbReference>
<sequence>RGHPLPPHDLLKPPPAQPKAVLGIPRGLGDDAVPCPSWPAGRKQVDHPGNPGQGTPQRPASTTPSLRDGFRRTGTL</sequence>
<protein>
    <submittedName>
        <fullName evidence="2">Uncharacterized protein</fullName>
    </submittedName>
</protein>
<dbReference type="EMBL" id="CABDUW010000453">
    <property type="protein sequence ID" value="VTJ69266.1"/>
    <property type="molecule type" value="Genomic_DNA"/>
</dbReference>
<feature type="compositionally biased region" description="Polar residues" evidence="1">
    <location>
        <begin position="53"/>
        <end position="65"/>
    </location>
</feature>
<feature type="region of interest" description="Disordered" evidence="1">
    <location>
        <begin position="1"/>
        <end position="76"/>
    </location>
</feature>
<keyword evidence="3" id="KW-1185">Reference proteome</keyword>
<evidence type="ECO:0000313" key="3">
    <source>
        <dbReference type="Proteomes" id="UP000335636"/>
    </source>
</evidence>
<feature type="compositionally biased region" description="Pro residues" evidence="1">
    <location>
        <begin position="1"/>
        <end position="17"/>
    </location>
</feature>